<dbReference type="InterPro" id="IPR050343">
    <property type="entry name" value="RsuA_PseudoU_synthase"/>
</dbReference>
<proteinExistence type="inferred from homology"/>
<evidence type="ECO:0000256" key="2">
    <source>
        <dbReference type="ARBA" id="ARBA00022884"/>
    </source>
</evidence>
<name>A0A9Q2CXN3_9STAP</name>
<reference evidence="7 8" key="1">
    <citation type="submission" date="2020-08" db="EMBL/GenBank/DDBJ databases">
        <title>Genomic Encyclopedia of Type Strains, Phase IV (KMG-IV): sequencing the most valuable type-strain genomes for metagenomic binning, comparative biology and taxonomic classification.</title>
        <authorList>
            <person name="Goeker M."/>
        </authorList>
    </citation>
    <scope>NUCLEOTIDE SEQUENCE [LARGE SCALE GENOMIC DNA]</scope>
    <source>
        <strain evidence="7 8">DSM 19163</strain>
    </source>
</reference>
<protein>
    <recommendedName>
        <fullName evidence="5">Pseudouridine synthase</fullName>
        <ecNumber evidence="5">5.4.99.-</ecNumber>
    </recommendedName>
</protein>
<dbReference type="Proteomes" id="UP000579136">
    <property type="component" value="Unassembled WGS sequence"/>
</dbReference>
<evidence type="ECO:0000256" key="3">
    <source>
        <dbReference type="ARBA" id="ARBA00023235"/>
    </source>
</evidence>
<comment type="caution">
    <text evidence="7">The sequence shown here is derived from an EMBL/GenBank/DDBJ whole genome shotgun (WGS) entry which is preliminary data.</text>
</comment>
<dbReference type="GO" id="GO:0005829">
    <property type="term" value="C:cytosol"/>
    <property type="evidence" value="ECO:0007669"/>
    <property type="project" value="UniProtKB-ARBA"/>
</dbReference>
<dbReference type="GO" id="GO:0120159">
    <property type="term" value="F:rRNA pseudouridine synthase activity"/>
    <property type="evidence" value="ECO:0007669"/>
    <property type="project" value="UniProtKB-ARBA"/>
</dbReference>
<dbReference type="GO" id="GO:0003723">
    <property type="term" value="F:RNA binding"/>
    <property type="evidence" value="ECO:0007669"/>
    <property type="project" value="UniProtKB-KW"/>
</dbReference>
<dbReference type="InterPro" id="IPR042092">
    <property type="entry name" value="PsdUridine_s_RsuA/RluB/E/F_cat"/>
</dbReference>
<dbReference type="EMBL" id="JACHHF010000001">
    <property type="protein sequence ID" value="MBB5175230.1"/>
    <property type="molecule type" value="Genomic_DNA"/>
</dbReference>
<dbReference type="InterPro" id="IPR036986">
    <property type="entry name" value="S4_RNA-bd_sf"/>
</dbReference>
<accession>A0A9Q2CXN3</accession>
<keyword evidence="8" id="KW-1185">Reference proteome</keyword>
<dbReference type="SUPFAM" id="SSF55120">
    <property type="entry name" value="Pseudouridine synthase"/>
    <property type="match status" value="1"/>
</dbReference>
<dbReference type="RefSeq" id="WP_183672663.1">
    <property type="nucleotide sequence ID" value="NZ_CBCRYX010000003.1"/>
</dbReference>
<dbReference type="SUPFAM" id="SSF55174">
    <property type="entry name" value="Alpha-L RNA-binding motif"/>
    <property type="match status" value="1"/>
</dbReference>
<dbReference type="InterPro" id="IPR018496">
    <property type="entry name" value="PsdUridine_synth_RsuA/RluB_CS"/>
</dbReference>
<dbReference type="CDD" id="cd02553">
    <property type="entry name" value="PseudoU_synth_RsuA"/>
    <property type="match status" value="1"/>
</dbReference>
<dbReference type="FunFam" id="3.10.290.10:FF:000003">
    <property type="entry name" value="Pseudouridine synthase"/>
    <property type="match status" value="1"/>
</dbReference>
<dbReference type="InterPro" id="IPR020103">
    <property type="entry name" value="PsdUridine_synth_cat_dom_sf"/>
</dbReference>
<dbReference type="EC" id="5.4.99.-" evidence="5"/>
<dbReference type="SMART" id="SM00363">
    <property type="entry name" value="S4"/>
    <property type="match status" value="1"/>
</dbReference>
<dbReference type="PANTHER" id="PTHR47683">
    <property type="entry name" value="PSEUDOURIDINE SYNTHASE FAMILY PROTEIN-RELATED"/>
    <property type="match status" value="1"/>
</dbReference>
<dbReference type="Pfam" id="PF01479">
    <property type="entry name" value="S4"/>
    <property type="match status" value="1"/>
</dbReference>
<sequence>MRLDKFLAHANYGTRKEVGEIIKSGRVTVNDKVIKTRKEKVKDDDYVEVDGYKVVLEGFMYFMLNKPKDVISATESYEHDTVIDLIDHPQYRELFPVGRLDIDTTGLLIITNDGKLSYQLLNPKKDIFKKYYCKLKNDVTKSDVAFLETGIPLKDFTTKPAKVEVINDDEVYLSISEGKFHQVKRMFQYLNNEVLELKRVEFGNLQLDDALELGEYRRLTEEEINNLKNLI</sequence>
<feature type="domain" description="RNA-binding S4" evidence="6">
    <location>
        <begin position="1"/>
        <end position="60"/>
    </location>
</feature>
<dbReference type="Pfam" id="PF00849">
    <property type="entry name" value="PseudoU_synth_2"/>
    <property type="match status" value="1"/>
</dbReference>
<evidence type="ECO:0000256" key="5">
    <source>
        <dbReference type="RuleBase" id="RU003887"/>
    </source>
</evidence>
<dbReference type="CDD" id="cd00165">
    <property type="entry name" value="S4"/>
    <property type="match status" value="1"/>
</dbReference>
<dbReference type="Gene3D" id="3.30.70.1560">
    <property type="entry name" value="Alpha-L RNA-binding motif"/>
    <property type="match status" value="1"/>
</dbReference>
<organism evidence="7 8">
    <name type="scientific">Nosocomiicoccus ampullae</name>
    <dbReference type="NCBI Taxonomy" id="489910"/>
    <lineage>
        <taxon>Bacteria</taxon>
        <taxon>Bacillati</taxon>
        <taxon>Bacillota</taxon>
        <taxon>Bacilli</taxon>
        <taxon>Bacillales</taxon>
        <taxon>Staphylococcaceae</taxon>
        <taxon>Nosocomiicoccus</taxon>
    </lineage>
</organism>
<gene>
    <name evidence="7" type="ORF">HNQ45_000088</name>
</gene>
<keyword evidence="3 5" id="KW-0413">Isomerase</keyword>
<comment type="similarity">
    <text evidence="1 5">Belongs to the pseudouridine synthase RsuA family.</text>
</comment>
<dbReference type="InterPro" id="IPR002942">
    <property type="entry name" value="S4_RNA-bd"/>
</dbReference>
<dbReference type="PANTHER" id="PTHR47683:SF4">
    <property type="entry name" value="PSEUDOURIDINE SYNTHASE"/>
    <property type="match status" value="1"/>
</dbReference>
<dbReference type="InterPro" id="IPR006145">
    <property type="entry name" value="PsdUridine_synth_RsuA/RluA"/>
</dbReference>
<dbReference type="NCBIfam" id="TIGR00093">
    <property type="entry name" value="pseudouridine synthase"/>
    <property type="match status" value="1"/>
</dbReference>
<dbReference type="Gene3D" id="3.30.70.580">
    <property type="entry name" value="Pseudouridine synthase I, catalytic domain, N-terminal subdomain"/>
    <property type="match status" value="1"/>
</dbReference>
<evidence type="ECO:0000259" key="6">
    <source>
        <dbReference type="SMART" id="SM00363"/>
    </source>
</evidence>
<dbReference type="Gene3D" id="3.10.290.10">
    <property type="entry name" value="RNA-binding S4 domain"/>
    <property type="match status" value="1"/>
</dbReference>
<evidence type="ECO:0000256" key="4">
    <source>
        <dbReference type="PROSITE-ProRule" id="PRU00182"/>
    </source>
</evidence>
<dbReference type="InterPro" id="IPR000748">
    <property type="entry name" value="PsdUridine_synth_RsuA/RluB/E/F"/>
</dbReference>
<keyword evidence="2 4" id="KW-0694">RNA-binding</keyword>
<dbReference type="PROSITE" id="PS01149">
    <property type="entry name" value="PSI_RSU"/>
    <property type="match status" value="1"/>
</dbReference>
<dbReference type="AlphaFoldDB" id="A0A9Q2CXN3"/>
<dbReference type="GO" id="GO:0000455">
    <property type="term" value="P:enzyme-directed rRNA pseudouridine synthesis"/>
    <property type="evidence" value="ECO:0007669"/>
    <property type="project" value="UniProtKB-ARBA"/>
</dbReference>
<dbReference type="PROSITE" id="PS50889">
    <property type="entry name" value="S4"/>
    <property type="match status" value="1"/>
</dbReference>
<dbReference type="FunFam" id="3.30.70.1560:FF:000001">
    <property type="entry name" value="Pseudouridine synthase"/>
    <property type="match status" value="1"/>
</dbReference>
<dbReference type="InterPro" id="IPR020094">
    <property type="entry name" value="TruA/RsuA/RluB/E/F_N"/>
</dbReference>
<evidence type="ECO:0000256" key="1">
    <source>
        <dbReference type="ARBA" id="ARBA00008348"/>
    </source>
</evidence>
<evidence type="ECO:0000313" key="8">
    <source>
        <dbReference type="Proteomes" id="UP000579136"/>
    </source>
</evidence>
<evidence type="ECO:0000313" key="7">
    <source>
        <dbReference type="EMBL" id="MBB5175230.1"/>
    </source>
</evidence>